<dbReference type="Proteomes" id="UP000019226">
    <property type="component" value="Chromosome"/>
</dbReference>
<dbReference type="InterPro" id="IPR026881">
    <property type="entry name" value="WYL_dom"/>
</dbReference>
<dbReference type="PANTHER" id="PTHR34580:SF1">
    <property type="entry name" value="PROTEIN PAFC"/>
    <property type="match status" value="1"/>
</dbReference>
<feature type="domain" description="WCX" evidence="3">
    <location>
        <begin position="605"/>
        <end position="669"/>
    </location>
</feature>
<feature type="domain" description="WYL" evidence="1">
    <location>
        <begin position="505"/>
        <end position="571"/>
    </location>
</feature>
<dbReference type="Pfam" id="PF25583">
    <property type="entry name" value="WCX"/>
    <property type="match status" value="2"/>
</dbReference>
<evidence type="ECO:0000259" key="3">
    <source>
        <dbReference type="Pfam" id="PF25583"/>
    </source>
</evidence>
<dbReference type="Pfam" id="PF13280">
    <property type="entry name" value="WYL"/>
    <property type="match status" value="2"/>
</dbReference>
<feature type="domain" description="WYL" evidence="1">
    <location>
        <begin position="166"/>
        <end position="233"/>
    </location>
</feature>
<dbReference type="InterPro" id="IPR043839">
    <property type="entry name" value="PafC_HTH"/>
</dbReference>
<gene>
    <name evidence="4" type="ORF">CCASEI_07205</name>
</gene>
<sequence>MGIGSADKPIKGNAGQEYVALGRHISLYLALLGAANSGGNASRTSEWIRKSVHDYKDKSDEAFDKALRRDIQVLRHAGIPISHSRDASGHTHYQLLLEQYALPDMEFTPEEVMALSVAAGFGNTGGLGDFSQSGWTKLAASGATRSKQVIPVHTAVSDMTLVQPVVIRDINTIIRNGLRMSFEYKRQPGVPAERRLMDPWGLVTHHNRVYLVGFDVGKGAPRVFRILRVASVKARDEKATHPPVQESLQTLVNDALLRSQTAATLRVDADKAYELIEEAQDNGDGTFFFEKASMDWLVRTALSYADSAEVLEPDEIRTQIVELAEKALDEDLVDLSGELTKWRHDEVAEEPAQNSAHNVSTMGPRIHRLVRIANVIPYFRRHPNKSMMEAATDLDMTHEELAAALNTLFVSGATQNTEDLIDLSWDFRKVNIIDSQGMDKALRLTPTEASALLLALESLESMPGLIDPQAVQSAANKIRGIMDTKTEGIYDSLATTPPEESKIQAALATAVNTNKKVRFDYWSPGTNESSTRTVDPVRVFLADSELYLSAWAEDRDAHRTFRLDRMRGVEVLEEYATPKSAVVEIDPTDPFGFSSSQRATLFLHESASWMADYHDITLSETARNGWIEGSMPIGRDSWFVRFALSNADRIQVISPENIRSSILDTANQAIARYTRLESK</sequence>
<reference evidence="5" key="1">
    <citation type="submission" date="2013-02" db="EMBL/GenBank/DDBJ databases">
        <title>The complete genome sequence of Corynebacterium casei LMG S-19264 (=DSM 44701).</title>
        <authorList>
            <person name="Ruckert C."/>
            <person name="Albersmeier A."/>
            <person name="Kalinowski J."/>
        </authorList>
    </citation>
    <scope>NUCLEOTIDE SEQUENCE [LARGE SCALE GENOMIC DNA]</scope>
    <source>
        <strain evidence="5">LMG S-19264</strain>
    </source>
</reference>
<accession>A0ABN4CCA6</accession>
<organism evidence="4 5">
    <name type="scientific">Corynebacterium casei LMG S-19264</name>
    <dbReference type="NCBI Taxonomy" id="1285583"/>
    <lineage>
        <taxon>Bacteria</taxon>
        <taxon>Bacillati</taxon>
        <taxon>Actinomycetota</taxon>
        <taxon>Actinomycetes</taxon>
        <taxon>Mycobacteriales</taxon>
        <taxon>Corynebacteriaceae</taxon>
        <taxon>Corynebacterium</taxon>
    </lineage>
</organism>
<feature type="domain" description="WCX" evidence="3">
    <location>
        <begin position="262"/>
        <end position="328"/>
    </location>
</feature>
<keyword evidence="5" id="KW-1185">Reference proteome</keyword>
<dbReference type="GeneID" id="82878993"/>
<name>A0ABN4CCA6_9CORY</name>
<evidence type="ECO:0000313" key="4">
    <source>
        <dbReference type="EMBL" id="AHI20012.1"/>
    </source>
</evidence>
<dbReference type="RefSeq" id="WP_006823686.1">
    <property type="nucleotide sequence ID" value="NZ_CP004350.1"/>
</dbReference>
<evidence type="ECO:0000259" key="2">
    <source>
        <dbReference type="Pfam" id="PF19187"/>
    </source>
</evidence>
<dbReference type="PROSITE" id="PS52050">
    <property type="entry name" value="WYL"/>
    <property type="match status" value="2"/>
</dbReference>
<dbReference type="EMBL" id="CP004350">
    <property type="protein sequence ID" value="AHI20012.1"/>
    <property type="molecule type" value="Genomic_DNA"/>
</dbReference>
<dbReference type="InterPro" id="IPR051534">
    <property type="entry name" value="CBASS_pafABC_assoc_protein"/>
</dbReference>
<proteinExistence type="predicted"/>
<protein>
    <recommendedName>
        <fullName evidence="6">WYL domain-containing protein</fullName>
    </recommendedName>
</protein>
<dbReference type="PANTHER" id="PTHR34580">
    <property type="match status" value="1"/>
</dbReference>
<dbReference type="Pfam" id="PF19187">
    <property type="entry name" value="HTH_PafC"/>
    <property type="match status" value="1"/>
</dbReference>
<dbReference type="InterPro" id="IPR057727">
    <property type="entry name" value="WCX_dom"/>
</dbReference>
<evidence type="ECO:0008006" key="6">
    <source>
        <dbReference type="Google" id="ProtNLM"/>
    </source>
</evidence>
<feature type="domain" description="PafC HTH" evidence="2">
    <location>
        <begin position="368"/>
        <end position="479"/>
    </location>
</feature>
<evidence type="ECO:0000259" key="1">
    <source>
        <dbReference type="Pfam" id="PF13280"/>
    </source>
</evidence>
<evidence type="ECO:0000313" key="5">
    <source>
        <dbReference type="Proteomes" id="UP000019226"/>
    </source>
</evidence>